<dbReference type="Proteomes" id="UP001186104">
    <property type="component" value="Unassembled WGS sequence"/>
</dbReference>
<comment type="caution">
    <text evidence="1">The sequence shown here is derived from an EMBL/GenBank/DDBJ whole genome shotgun (WGS) entry which is preliminary data.</text>
</comment>
<organism evidence="1 2">
    <name type="scientific">Rhodococcus cerastii</name>
    <dbReference type="NCBI Taxonomy" id="908616"/>
    <lineage>
        <taxon>Bacteria</taxon>
        <taxon>Bacillati</taxon>
        <taxon>Actinomycetota</taxon>
        <taxon>Actinomycetes</taxon>
        <taxon>Mycobacteriales</taxon>
        <taxon>Nocardiaceae</taxon>
        <taxon>Rhodococcus</taxon>
    </lineage>
</organism>
<sequence>MVTDLRVRLQGWSVESVDADETVTRSDFTFGAIWADQSGRANSTDDGWAKAAWEAPVEPGSLVRAFIVGGRRLEVDQWDSLAAWMIESLYDKPVGFIVEVGPSDYVADSTHDAPVVCSQVVVLSDGVMMLRRSRTELGHLLLADYSSADLPLDEWQNDGHFVDCTDGYLFTKDIRLVARSCIAWIRVNAGVNTTGNIGCSYRFADELPRSS</sequence>
<accession>A0ABU4D412</accession>
<keyword evidence="2" id="KW-1185">Reference proteome</keyword>
<reference evidence="1 2" key="1">
    <citation type="submission" date="2023-10" db="EMBL/GenBank/DDBJ databases">
        <title>Development of a sustainable strategy for remediation of hydrocarbon-contaminated territories based on the waste exchange concept.</title>
        <authorList>
            <person name="Krivoruchko A."/>
        </authorList>
    </citation>
    <scope>NUCLEOTIDE SEQUENCE [LARGE SCALE GENOMIC DNA]</scope>
    <source>
        <strain evidence="1 2">IEGM 1327</strain>
    </source>
</reference>
<evidence type="ECO:0000313" key="1">
    <source>
        <dbReference type="EMBL" id="MDV6304453.1"/>
    </source>
</evidence>
<gene>
    <name evidence="1" type="ORF">R3P93_17980</name>
</gene>
<dbReference type="EMBL" id="JAWLKF010000011">
    <property type="protein sequence ID" value="MDV6304453.1"/>
    <property type="molecule type" value="Genomic_DNA"/>
</dbReference>
<evidence type="ECO:0000313" key="2">
    <source>
        <dbReference type="Proteomes" id="UP001186104"/>
    </source>
</evidence>
<name>A0ABU4D412_9NOCA</name>
<protein>
    <submittedName>
        <fullName evidence="1">Uncharacterized protein</fullName>
    </submittedName>
</protein>
<proteinExistence type="predicted"/>
<dbReference type="RefSeq" id="WP_317533643.1">
    <property type="nucleotide sequence ID" value="NZ_JAWLKF010000011.1"/>
</dbReference>